<accession>A0A4Y7SI00</accession>
<sequence>MPFTPLLPTSIQGDTPSKELIKIHKPILKHVGVLSCIRSVPAEIWQNIFSFAPINIENLDPRNPYDKALRALCNVCTLCCSETRHWRRKEKSESQKTIKTDATRVPREKVDTTNGQGQ</sequence>
<name>A0A4Y7SI00_COPMI</name>
<organism evidence="2 3">
    <name type="scientific">Coprinellus micaceus</name>
    <name type="common">Glistening ink-cap mushroom</name>
    <name type="synonym">Coprinus micaceus</name>
    <dbReference type="NCBI Taxonomy" id="71717"/>
    <lineage>
        <taxon>Eukaryota</taxon>
        <taxon>Fungi</taxon>
        <taxon>Dikarya</taxon>
        <taxon>Basidiomycota</taxon>
        <taxon>Agaricomycotina</taxon>
        <taxon>Agaricomycetes</taxon>
        <taxon>Agaricomycetidae</taxon>
        <taxon>Agaricales</taxon>
        <taxon>Agaricineae</taxon>
        <taxon>Psathyrellaceae</taxon>
        <taxon>Coprinellus</taxon>
    </lineage>
</organism>
<dbReference type="AlphaFoldDB" id="A0A4Y7SI00"/>
<evidence type="ECO:0000313" key="2">
    <source>
        <dbReference type="EMBL" id="TEB21496.1"/>
    </source>
</evidence>
<keyword evidence="3" id="KW-1185">Reference proteome</keyword>
<proteinExistence type="predicted"/>
<feature type="compositionally biased region" description="Basic and acidic residues" evidence="1">
    <location>
        <begin position="90"/>
        <end position="111"/>
    </location>
</feature>
<reference evidence="2 3" key="1">
    <citation type="journal article" date="2019" name="Nat. Ecol. Evol.">
        <title>Megaphylogeny resolves global patterns of mushroom evolution.</title>
        <authorList>
            <person name="Varga T."/>
            <person name="Krizsan K."/>
            <person name="Foldi C."/>
            <person name="Dima B."/>
            <person name="Sanchez-Garcia M."/>
            <person name="Sanchez-Ramirez S."/>
            <person name="Szollosi G.J."/>
            <person name="Szarkandi J.G."/>
            <person name="Papp V."/>
            <person name="Albert L."/>
            <person name="Andreopoulos W."/>
            <person name="Angelini C."/>
            <person name="Antonin V."/>
            <person name="Barry K.W."/>
            <person name="Bougher N.L."/>
            <person name="Buchanan P."/>
            <person name="Buyck B."/>
            <person name="Bense V."/>
            <person name="Catcheside P."/>
            <person name="Chovatia M."/>
            <person name="Cooper J."/>
            <person name="Damon W."/>
            <person name="Desjardin D."/>
            <person name="Finy P."/>
            <person name="Geml J."/>
            <person name="Haridas S."/>
            <person name="Hughes K."/>
            <person name="Justo A."/>
            <person name="Karasinski D."/>
            <person name="Kautmanova I."/>
            <person name="Kiss B."/>
            <person name="Kocsube S."/>
            <person name="Kotiranta H."/>
            <person name="LaButti K.M."/>
            <person name="Lechner B.E."/>
            <person name="Liimatainen K."/>
            <person name="Lipzen A."/>
            <person name="Lukacs Z."/>
            <person name="Mihaltcheva S."/>
            <person name="Morgado L.N."/>
            <person name="Niskanen T."/>
            <person name="Noordeloos M.E."/>
            <person name="Ohm R.A."/>
            <person name="Ortiz-Santana B."/>
            <person name="Ovrebo C."/>
            <person name="Racz N."/>
            <person name="Riley R."/>
            <person name="Savchenko A."/>
            <person name="Shiryaev A."/>
            <person name="Soop K."/>
            <person name="Spirin V."/>
            <person name="Szebenyi C."/>
            <person name="Tomsovsky M."/>
            <person name="Tulloss R.E."/>
            <person name="Uehling J."/>
            <person name="Grigoriev I.V."/>
            <person name="Vagvolgyi C."/>
            <person name="Papp T."/>
            <person name="Martin F.M."/>
            <person name="Miettinen O."/>
            <person name="Hibbett D.S."/>
            <person name="Nagy L.G."/>
        </authorList>
    </citation>
    <scope>NUCLEOTIDE SEQUENCE [LARGE SCALE GENOMIC DNA]</scope>
    <source>
        <strain evidence="2 3">FP101781</strain>
    </source>
</reference>
<evidence type="ECO:0000313" key="3">
    <source>
        <dbReference type="Proteomes" id="UP000298030"/>
    </source>
</evidence>
<dbReference type="Proteomes" id="UP000298030">
    <property type="component" value="Unassembled WGS sequence"/>
</dbReference>
<feature type="region of interest" description="Disordered" evidence="1">
    <location>
        <begin position="85"/>
        <end position="118"/>
    </location>
</feature>
<evidence type="ECO:0000256" key="1">
    <source>
        <dbReference type="SAM" id="MobiDB-lite"/>
    </source>
</evidence>
<dbReference type="EMBL" id="QPFP01000109">
    <property type="protein sequence ID" value="TEB21496.1"/>
    <property type="molecule type" value="Genomic_DNA"/>
</dbReference>
<comment type="caution">
    <text evidence="2">The sequence shown here is derived from an EMBL/GenBank/DDBJ whole genome shotgun (WGS) entry which is preliminary data.</text>
</comment>
<protein>
    <submittedName>
        <fullName evidence="2">Uncharacterized protein</fullName>
    </submittedName>
</protein>
<gene>
    <name evidence="2" type="ORF">FA13DRAFT_100916</name>
</gene>